<evidence type="ECO:0008006" key="4">
    <source>
        <dbReference type="Google" id="ProtNLM"/>
    </source>
</evidence>
<feature type="non-terminal residue" evidence="2">
    <location>
        <position position="1"/>
    </location>
</feature>
<evidence type="ECO:0000256" key="1">
    <source>
        <dbReference type="SAM" id="MobiDB-lite"/>
    </source>
</evidence>
<comment type="caution">
    <text evidence="2">The sequence shown here is derived from an EMBL/GenBank/DDBJ whole genome shotgun (WGS) entry which is preliminary data.</text>
</comment>
<evidence type="ECO:0000313" key="3">
    <source>
        <dbReference type="Proteomes" id="UP000677913"/>
    </source>
</evidence>
<dbReference type="Proteomes" id="UP000677913">
    <property type="component" value="Unassembled WGS sequence"/>
</dbReference>
<keyword evidence="3" id="KW-1185">Reference proteome</keyword>
<dbReference type="AlphaFoldDB" id="A0A8J7WLX0"/>
<organism evidence="2 3">
    <name type="scientific">Actinocrinis puniceicyclus</name>
    <dbReference type="NCBI Taxonomy" id="977794"/>
    <lineage>
        <taxon>Bacteria</taxon>
        <taxon>Bacillati</taxon>
        <taxon>Actinomycetota</taxon>
        <taxon>Actinomycetes</taxon>
        <taxon>Catenulisporales</taxon>
        <taxon>Actinospicaceae</taxon>
        <taxon>Actinocrinis</taxon>
    </lineage>
</organism>
<accession>A0A8J7WLX0</accession>
<protein>
    <recommendedName>
        <fullName evidence="4">Transposase</fullName>
    </recommendedName>
</protein>
<feature type="compositionally biased region" description="Basic residues" evidence="1">
    <location>
        <begin position="109"/>
        <end position="124"/>
    </location>
</feature>
<proteinExistence type="predicted"/>
<evidence type="ECO:0000313" key="2">
    <source>
        <dbReference type="EMBL" id="MBS2964798.1"/>
    </source>
</evidence>
<feature type="region of interest" description="Disordered" evidence="1">
    <location>
        <begin position="96"/>
        <end position="147"/>
    </location>
</feature>
<reference evidence="2" key="1">
    <citation type="submission" date="2021-04" db="EMBL/GenBank/DDBJ databases">
        <title>Genome based classification of Actinospica acidithermotolerans sp. nov., an actinobacterium isolated from an Indonesian hot spring.</title>
        <authorList>
            <person name="Kusuma A.B."/>
            <person name="Putra K.E."/>
            <person name="Nafisah S."/>
            <person name="Loh J."/>
            <person name="Nouioui I."/>
            <person name="Goodfellow M."/>
        </authorList>
    </citation>
    <scope>NUCLEOTIDE SEQUENCE</scope>
    <source>
        <strain evidence="2">DSM 45618</strain>
    </source>
</reference>
<gene>
    <name evidence="2" type="ORF">KGA66_17200</name>
</gene>
<name>A0A8J7WLX0_9ACTN</name>
<sequence>PGTPVDVDLLWKAYLRRFDQEHFHRFAKVHLGLARARVLSAQAADRWAALVIAGYAQLRAAAPLVADQPRAWQKKTAAGRMPTPCRVRAGFRRLRGQLGSPAGAAKSVRPGRGRPPGRRNKPKPLRPVYNKSDIALMASRARTAAPP</sequence>
<dbReference type="EMBL" id="JAGSXH010000060">
    <property type="protein sequence ID" value="MBS2964798.1"/>
    <property type="molecule type" value="Genomic_DNA"/>
</dbReference>